<dbReference type="PANTHER" id="PTHR46532">
    <property type="entry name" value="MALE FERTILITY FACTOR KL5"/>
    <property type="match status" value="1"/>
</dbReference>
<name>A0A0R3QGN8_9BILA</name>
<reference evidence="6 7" key="2">
    <citation type="submission" date="2018-11" db="EMBL/GenBank/DDBJ databases">
        <authorList>
            <consortium name="Pathogen Informatics"/>
        </authorList>
    </citation>
    <scope>NUCLEOTIDE SEQUENCE [LARGE SCALE GENOMIC DNA]</scope>
</reference>
<dbReference type="CDD" id="cd00009">
    <property type="entry name" value="AAA"/>
    <property type="match status" value="1"/>
</dbReference>
<dbReference type="Proteomes" id="UP000280834">
    <property type="component" value="Unassembled WGS sequence"/>
</dbReference>
<feature type="domain" description="AAA+ ATPase" evidence="5">
    <location>
        <begin position="113"/>
        <end position="227"/>
    </location>
</feature>
<dbReference type="GO" id="GO:0045505">
    <property type="term" value="F:dynein intermediate chain binding"/>
    <property type="evidence" value="ECO:0007669"/>
    <property type="project" value="InterPro"/>
</dbReference>
<dbReference type="InterPro" id="IPR027417">
    <property type="entry name" value="P-loop_NTPase"/>
</dbReference>
<dbReference type="WBParaSite" id="BTMF_0000554001-mRNA-1">
    <property type="protein sequence ID" value="BTMF_0000554001-mRNA-1"/>
    <property type="gene ID" value="BTMF_0000554001"/>
</dbReference>
<comment type="subunit">
    <text evidence="2">Consists of at least two heavy chains and a number of intermediate and light chains.</text>
</comment>
<evidence type="ECO:0000256" key="3">
    <source>
        <dbReference type="ARBA" id="ARBA00022197"/>
    </source>
</evidence>
<dbReference type="Pfam" id="PF12780">
    <property type="entry name" value="AAA_8"/>
    <property type="match status" value="1"/>
</dbReference>
<dbReference type="Gene3D" id="1.20.920.30">
    <property type="match status" value="1"/>
</dbReference>
<dbReference type="InterPro" id="IPR024317">
    <property type="entry name" value="Dynein_heavy_chain_D4_dom"/>
</dbReference>
<accession>A0A0R3QGN8</accession>
<evidence type="ECO:0000259" key="5">
    <source>
        <dbReference type="SMART" id="SM00382"/>
    </source>
</evidence>
<dbReference type="InterPro" id="IPR003593">
    <property type="entry name" value="AAA+_ATPase"/>
</dbReference>
<comment type="similarity">
    <text evidence="1">Belongs to the dynein heavy chain family.</text>
</comment>
<dbReference type="SMART" id="SM00382">
    <property type="entry name" value="AAA"/>
    <property type="match status" value="1"/>
</dbReference>
<dbReference type="AlphaFoldDB" id="A0A0R3QGN8"/>
<evidence type="ECO:0000256" key="1">
    <source>
        <dbReference type="ARBA" id="ARBA00008887"/>
    </source>
</evidence>
<dbReference type="EMBL" id="UZAG01004926">
    <property type="protein sequence ID" value="VDO17331.1"/>
    <property type="molecule type" value="Genomic_DNA"/>
</dbReference>
<sequence>MEALVRLWAHEALRLFQDRLVRDDEREWTDHLLDTIAEKYFGTSCDLKQALERPMLYSCWLTKHYLPVSKEQLKEYVAARLRSFYEEELDVQLVLFDQMLDHVLRIDRIYRQPQGHLLLIGTSGSGKTTLSRFVAWINGLSVFQLKVHSKYTATDFDEDIRTVLRRTGCRNEKVCFIMDESNMLDTGFLERLNTLLANGEVILLNLLLNKAGLSEYFFHPFYVPGLFEGDDYTTLMSQIKEDAHRQGLMLDSPDE</sequence>
<evidence type="ECO:0000313" key="7">
    <source>
        <dbReference type="Proteomes" id="UP000280834"/>
    </source>
</evidence>
<dbReference type="InterPro" id="IPR054354">
    <property type="entry name" value="DYNC2H1-like_lid"/>
</dbReference>
<dbReference type="PANTHER" id="PTHR46532:SF4">
    <property type="entry name" value="AAA+ ATPASE DOMAIN-CONTAINING PROTEIN"/>
    <property type="match status" value="1"/>
</dbReference>
<evidence type="ECO:0000256" key="4">
    <source>
        <dbReference type="ARBA" id="ARBA00033439"/>
    </source>
</evidence>
<organism evidence="8">
    <name type="scientific">Brugia timori</name>
    <dbReference type="NCBI Taxonomy" id="42155"/>
    <lineage>
        <taxon>Eukaryota</taxon>
        <taxon>Metazoa</taxon>
        <taxon>Ecdysozoa</taxon>
        <taxon>Nematoda</taxon>
        <taxon>Chromadorea</taxon>
        <taxon>Rhabditida</taxon>
        <taxon>Spirurina</taxon>
        <taxon>Spiruromorpha</taxon>
        <taxon>Filarioidea</taxon>
        <taxon>Onchocercidae</taxon>
        <taxon>Brugia</taxon>
    </lineage>
</organism>
<dbReference type="GO" id="GO:0051959">
    <property type="term" value="F:dynein light intermediate chain binding"/>
    <property type="evidence" value="ECO:0007669"/>
    <property type="project" value="InterPro"/>
</dbReference>
<dbReference type="Pfam" id="PF22597">
    <property type="entry name" value="DYN_lid"/>
    <property type="match status" value="1"/>
</dbReference>
<dbReference type="GO" id="GO:0005858">
    <property type="term" value="C:axonemal dynein complex"/>
    <property type="evidence" value="ECO:0007669"/>
    <property type="project" value="TreeGrafter"/>
</dbReference>
<proteinExistence type="inferred from homology"/>
<dbReference type="GO" id="GO:0007018">
    <property type="term" value="P:microtubule-based movement"/>
    <property type="evidence" value="ECO:0007669"/>
    <property type="project" value="InterPro"/>
</dbReference>
<dbReference type="InterPro" id="IPR026983">
    <property type="entry name" value="DHC"/>
</dbReference>
<gene>
    <name evidence="6" type="ORF">BTMF_LOCUS4820</name>
</gene>
<reference evidence="8" key="1">
    <citation type="submission" date="2017-02" db="UniProtKB">
        <authorList>
            <consortium name="WormBaseParasite"/>
        </authorList>
    </citation>
    <scope>IDENTIFICATION</scope>
</reference>
<keyword evidence="7" id="KW-1185">Reference proteome</keyword>
<evidence type="ECO:0000313" key="6">
    <source>
        <dbReference type="EMBL" id="VDO17331.1"/>
    </source>
</evidence>
<dbReference type="STRING" id="42155.A0A0R3QGN8"/>
<evidence type="ECO:0000313" key="8">
    <source>
        <dbReference type="WBParaSite" id="BTMF_0000554001-mRNA-1"/>
    </source>
</evidence>
<dbReference type="Gene3D" id="3.40.50.300">
    <property type="entry name" value="P-loop containing nucleotide triphosphate hydrolases"/>
    <property type="match status" value="1"/>
</dbReference>
<evidence type="ECO:0000256" key="2">
    <source>
        <dbReference type="ARBA" id="ARBA00011655"/>
    </source>
</evidence>
<dbReference type="SUPFAM" id="SSF52540">
    <property type="entry name" value="P-loop containing nucleoside triphosphate hydrolases"/>
    <property type="match status" value="1"/>
</dbReference>
<protein>
    <recommendedName>
        <fullName evidence="3">Dynein heavy chain, cytoplasmic</fullName>
    </recommendedName>
    <alternativeName>
        <fullName evidence="4">Dynein heavy chain, cytosolic</fullName>
    </alternativeName>
</protein>